<sequence length="271" mass="29141">MLVASGVEVDPQVLAPRVYLPARQGSLQSELIAATRHHERVPYVLAPDLHALLLEIASGTPVLVMQNLGLSLLPQWHYAVVVGYDSSADSLLLRSGVDERLSMSRLRFEATWARAGRWAMVAASPSLPPVTAGHADWILAGSAFEELGQPLLAERAYQAATLRWPFDVIAWKALANARFAQDDLRGAESALRFAIRLAPSAAAHNNLANVLLLQGCLAAANVELDHARAMDDAEQFSRVLASTESTLRARSEDAAAGCTSLHPSLAESIPD</sequence>
<organism evidence="1 2">
    <name type="scientific">Chromatocurvus halotolerans</name>
    <dbReference type="NCBI Taxonomy" id="1132028"/>
    <lineage>
        <taxon>Bacteria</taxon>
        <taxon>Pseudomonadati</taxon>
        <taxon>Pseudomonadota</taxon>
        <taxon>Gammaproteobacteria</taxon>
        <taxon>Cellvibrionales</taxon>
        <taxon>Halieaceae</taxon>
        <taxon>Chromatocurvus</taxon>
    </lineage>
</organism>
<dbReference type="SUPFAM" id="SSF48452">
    <property type="entry name" value="TPR-like"/>
    <property type="match status" value="1"/>
</dbReference>
<keyword evidence="2" id="KW-1185">Reference proteome</keyword>
<name>A0A4R2KTP8_9GAMM</name>
<comment type="caution">
    <text evidence="1">The sequence shown here is derived from an EMBL/GenBank/DDBJ whole genome shotgun (WGS) entry which is preliminary data.</text>
</comment>
<gene>
    <name evidence="1" type="ORF">EV688_11330</name>
</gene>
<evidence type="ECO:0000313" key="2">
    <source>
        <dbReference type="Proteomes" id="UP000294980"/>
    </source>
</evidence>
<accession>A0A4R2KTP8</accession>
<protein>
    <recommendedName>
        <fullName evidence="3">Tetratricopeptide repeat protein</fullName>
    </recommendedName>
</protein>
<dbReference type="EMBL" id="SLWX01000013">
    <property type="protein sequence ID" value="TCO74476.1"/>
    <property type="molecule type" value="Genomic_DNA"/>
</dbReference>
<dbReference type="AlphaFoldDB" id="A0A4R2KTP8"/>
<dbReference type="Proteomes" id="UP000294980">
    <property type="component" value="Unassembled WGS sequence"/>
</dbReference>
<evidence type="ECO:0000313" key="1">
    <source>
        <dbReference type="EMBL" id="TCO74476.1"/>
    </source>
</evidence>
<reference evidence="1 2" key="1">
    <citation type="submission" date="2019-03" db="EMBL/GenBank/DDBJ databases">
        <title>Genomic Encyclopedia of Type Strains, Phase IV (KMG-IV): sequencing the most valuable type-strain genomes for metagenomic binning, comparative biology and taxonomic classification.</title>
        <authorList>
            <person name="Goeker M."/>
        </authorList>
    </citation>
    <scope>NUCLEOTIDE SEQUENCE [LARGE SCALE GENOMIC DNA]</scope>
    <source>
        <strain evidence="1 2">DSM 23344</strain>
    </source>
</reference>
<dbReference type="NCBIfam" id="NF033920">
    <property type="entry name" value="C39_PA2778_fam"/>
    <property type="match status" value="1"/>
</dbReference>
<dbReference type="InterPro" id="IPR011990">
    <property type="entry name" value="TPR-like_helical_dom_sf"/>
</dbReference>
<proteinExistence type="predicted"/>
<dbReference type="Gene3D" id="3.90.70.10">
    <property type="entry name" value="Cysteine proteinases"/>
    <property type="match status" value="1"/>
</dbReference>
<evidence type="ECO:0008006" key="3">
    <source>
        <dbReference type="Google" id="ProtNLM"/>
    </source>
</evidence>
<dbReference type="Gene3D" id="1.25.40.10">
    <property type="entry name" value="Tetratricopeptide repeat domain"/>
    <property type="match status" value="1"/>
</dbReference>